<dbReference type="Pfam" id="PF04116">
    <property type="entry name" value="FA_hydroxylase"/>
    <property type="match status" value="1"/>
</dbReference>
<feature type="domain" description="Fatty acid hydroxylase" evidence="8">
    <location>
        <begin position="110"/>
        <end position="243"/>
    </location>
</feature>
<proteinExistence type="predicted"/>
<evidence type="ECO:0000256" key="3">
    <source>
        <dbReference type="ARBA" id="ARBA00022989"/>
    </source>
</evidence>
<dbReference type="PANTHER" id="PTHR21624">
    <property type="entry name" value="STEROL DESATURASE-RELATED PROTEIN"/>
    <property type="match status" value="1"/>
</dbReference>
<dbReference type="GO" id="GO:0016020">
    <property type="term" value="C:membrane"/>
    <property type="evidence" value="ECO:0007669"/>
    <property type="project" value="GOC"/>
</dbReference>
<gene>
    <name evidence="9" type="ORF">DDK22_14630</name>
</gene>
<evidence type="ECO:0000256" key="1">
    <source>
        <dbReference type="ARBA" id="ARBA00004127"/>
    </source>
</evidence>
<dbReference type="GO" id="GO:0012505">
    <property type="term" value="C:endomembrane system"/>
    <property type="evidence" value="ECO:0007669"/>
    <property type="project" value="UniProtKB-SubCell"/>
</dbReference>
<dbReference type="GO" id="GO:0050479">
    <property type="term" value="F:glyceryl-ether monooxygenase activity"/>
    <property type="evidence" value="ECO:0007669"/>
    <property type="project" value="TreeGrafter"/>
</dbReference>
<dbReference type="GO" id="GO:0006643">
    <property type="term" value="P:membrane lipid metabolic process"/>
    <property type="evidence" value="ECO:0007669"/>
    <property type="project" value="TreeGrafter"/>
</dbReference>
<evidence type="ECO:0000313" key="10">
    <source>
        <dbReference type="Proteomes" id="UP000253501"/>
    </source>
</evidence>
<evidence type="ECO:0000256" key="5">
    <source>
        <dbReference type="ARBA" id="ARBA00023098"/>
    </source>
</evidence>
<name>A0A367PL81_CUPNE</name>
<dbReference type="Proteomes" id="UP000253501">
    <property type="component" value="Unassembled WGS sequence"/>
</dbReference>
<evidence type="ECO:0000259" key="8">
    <source>
        <dbReference type="Pfam" id="PF04116"/>
    </source>
</evidence>
<evidence type="ECO:0000256" key="6">
    <source>
        <dbReference type="ARBA" id="ARBA00023136"/>
    </source>
</evidence>
<dbReference type="AlphaFoldDB" id="A0A367PL81"/>
<keyword evidence="4" id="KW-0560">Oxidoreductase</keyword>
<dbReference type="InterPro" id="IPR006694">
    <property type="entry name" value="Fatty_acid_hydroxylase"/>
</dbReference>
<dbReference type="PANTHER" id="PTHR21624:SF1">
    <property type="entry name" value="ALKYLGLYCEROL MONOOXYGENASE"/>
    <property type="match status" value="1"/>
</dbReference>
<feature type="transmembrane region" description="Helical" evidence="7">
    <location>
        <begin position="23"/>
        <end position="42"/>
    </location>
</feature>
<dbReference type="InterPro" id="IPR051689">
    <property type="entry name" value="Sterol_desaturase/TMEM195"/>
</dbReference>
<dbReference type="EMBL" id="QDHA01000034">
    <property type="protein sequence ID" value="RCJ07805.1"/>
    <property type="molecule type" value="Genomic_DNA"/>
</dbReference>
<feature type="transmembrane region" description="Helical" evidence="7">
    <location>
        <begin position="101"/>
        <end position="123"/>
    </location>
</feature>
<reference evidence="9 10" key="1">
    <citation type="submission" date="2018-04" db="EMBL/GenBank/DDBJ databases">
        <title>Cupriavidus necator CR12 genome sequencing and assembly.</title>
        <authorList>
            <person name="Ben Fekih I."/>
            <person name="Mazhar H.S."/>
            <person name="Bello S.K."/>
            <person name="Rensing C."/>
        </authorList>
    </citation>
    <scope>NUCLEOTIDE SEQUENCE [LARGE SCALE GENOMIC DNA]</scope>
    <source>
        <strain evidence="9 10">CR12</strain>
    </source>
</reference>
<keyword evidence="5" id="KW-0443">Lipid metabolism</keyword>
<evidence type="ECO:0000313" key="9">
    <source>
        <dbReference type="EMBL" id="RCJ07805.1"/>
    </source>
</evidence>
<comment type="caution">
    <text evidence="9">The sequence shown here is derived from an EMBL/GenBank/DDBJ whole genome shotgun (WGS) entry which is preliminary data.</text>
</comment>
<evidence type="ECO:0000256" key="4">
    <source>
        <dbReference type="ARBA" id="ARBA00023002"/>
    </source>
</evidence>
<comment type="subcellular location">
    <subcellularLocation>
        <location evidence="1">Endomembrane system</location>
        <topology evidence="1">Multi-pass membrane protein</topology>
    </subcellularLocation>
</comment>
<accession>A0A367PL81</accession>
<keyword evidence="2 7" id="KW-0812">Transmembrane</keyword>
<sequence length="290" mass="33035">MTLAERNNGGDMGAELVRFLEEISIRALLSVAPMCVMLLIMISLERRVTPARPRASGPAWFNVRYGIVMLVLNSALQPLLPEVSLALTRTLGAGWISFEEGIAGWCLALLAVLLTTDLLEYLIHRAQHAFPVLWKMHELHHSAEHFDVTLTYRHFWVEPLLRAACLFPLVGVLFKVPPSVGAAAAIIFLINNHVAHMNLRYSPRFALLIQHPQYHRLHHSRHERDRNKNFSNLFPLWDILFGTLRRPESDEFVDVGLGSGDAPHSLWQALLWPWCRMRQASTPLERVPRT</sequence>
<protein>
    <submittedName>
        <fullName evidence="9">Fatty acid hydroxylase family protein</fullName>
    </submittedName>
</protein>
<evidence type="ECO:0000256" key="2">
    <source>
        <dbReference type="ARBA" id="ARBA00022692"/>
    </source>
</evidence>
<keyword evidence="6 7" id="KW-0472">Membrane</keyword>
<organism evidence="9 10">
    <name type="scientific">Cupriavidus necator</name>
    <name type="common">Alcaligenes eutrophus</name>
    <name type="synonym">Ralstonia eutropha</name>
    <dbReference type="NCBI Taxonomy" id="106590"/>
    <lineage>
        <taxon>Bacteria</taxon>
        <taxon>Pseudomonadati</taxon>
        <taxon>Pseudomonadota</taxon>
        <taxon>Betaproteobacteria</taxon>
        <taxon>Burkholderiales</taxon>
        <taxon>Burkholderiaceae</taxon>
        <taxon>Cupriavidus</taxon>
    </lineage>
</organism>
<dbReference type="GO" id="GO:0005506">
    <property type="term" value="F:iron ion binding"/>
    <property type="evidence" value="ECO:0007669"/>
    <property type="project" value="InterPro"/>
</dbReference>
<dbReference type="GO" id="GO:0008610">
    <property type="term" value="P:lipid biosynthetic process"/>
    <property type="evidence" value="ECO:0007669"/>
    <property type="project" value="InterPro"/>
</dbReference>
<evidence type="ECO:0000256" key="7">
    <source>
        <dbReference type="SAM" id="Phobius"/>
    </source>
</evidence>
<keyword evidence="3 7" id="KW-1133">Transmembrane helix</keyword>